<sequence>MKKFCLHITIWSIDIRDRENGVLVGQEFFLFYRQAKRYLEKHLKEWKEFEVVLGGEPLWLW</sequence>
<evidence type="ECO:0000313" key="1">
    <source>
        <dbReference type="EMBL" id="DAG06420.1"/>
    </source>
</evidence>
<reference evidence="1" key="1">
    <citation type="journal article" date="2021" name="Proc. Natl. Acad. Sci. U.S.A.">
        <title>A Catalog of Tens of Thousands of Viruses from Human Metagenomes Reveals Hidden Associations with Chronic Diseases.</title>
        <authorList>
            <person name="Tisza M.J."/>
            <person name="Buck C.B."/>
        </authorList>
    </citation>
    <scope>NUCLEOTIDE SEQUENCE</scope>
    <source>
        <strain evidence="1">Cthu813</strain>
    </source>
</reference>
<organism evidence="1">
    <name type="scientific">Siphoviridae sp. cthu813</name>
    <dbReference type="NCBI Taxonomy" id="2825618"/>
    <lineage>
        <taxon>Viruses</taxon>
        <taxon>Duplodnaviria</taxon>
        <taxon>Heunggongvirae</taxon>
        <taxon>Uroviricota</taxon>
        <taxon>Caudoviricetes</taxon>
    </lineage>
</organism>
<protein>
    <submittedName>
        <fullName evidence="1">Uncharacterized protein</fullName>
    </submittedName>
</protein>
<dbReference type="EMBL" id="BK016270">
    <property type="protein sequence ID" value="DAG06420.1"/>
    <property type="molecule type" value="Genomic_DNA"/>
</dbReference>
<proteinExistence type="predicted"/>
<name>A0A8S5VI81_9CAUD</name>
<accession>A0A8S5VI81</accession>